<comment type="caution">
    <text evidence="3">The sequence shown here is derived from an EMBL/GenBank/DDBJ whole genome shotgun (WGS) entry which is preliminary data.</text>
</comment>
<evidence type="ECO:0000256" key="1">
    <source>
        <dbReference type="SAM" id="MobiDB-lite"/>
    </source>
</evidence>
<keyword evidence="2" id="KW-1133">Transmembrane helix</keyword>
<organism evidence="3 4">
    <name type="scientific">Paractinoplanes lichenicola</name>
    <dbReference type="NCBI Taxonomy" id="2802976"/>
    <lineage>
        <taxon>Bacteria</taxon>
        <taxon>Bacillati</taxon>
        <taxon>Actinomycetota</taxon>
        <taxon>Actinomycetes</taxon>
        <taxon>Micromonosporales</taxon>
        <taxon>Micromonosporaceae</taxon>
        <taxon>Paractinoplanes</taxon>
    </lineage>
</organism>
<keyword evidence="2" id="KW-0472">Membrane</keyword>
<evidence type="ECO:0000313" key="3">
    <source>
        <dbReference type="EMBL" id="MBL7254308.1"/>
    </source>
</evidence>
<proteinExistence type="predicted"/>
<dbReference type="Proteomes" id="UP000598996">
    <property type="component" value="Unassembled WGS sequence"/>
</dbReference>
<keyword evidence="4" id="KW-1185">Reference proteome</keyword>
<feature type="region of interest" description="Disordered" evidence="1">
    <location>
        <begin position="1"/>
        <end position="29"/>
    </location>
</feature>
<evidence type="ECO:0000256" key="2">
    <source>
        <dbReference type="SAM" id="Phobius"/>
    </source>
</evidence>
<gene>
    <name evidence="3" type="ORF">JKJ07_08295</name>
</gene>
<sequence>MEPDLPDNHGNLRAMTVHDENGVYRSGTRERRIQRRKQLGVALAGLAVFAAAGLFVVQGIQLAQNTVALEPPVVVTPSRSPSPSPSASPTPSRSAARAGSTGPGKPNRSGARQETSPTPTPTPSLPSVMPSVSGMAAVGLVNRHDEDAPGGTIRVTSAGFDLTGQPELALVGDAGWVAGRARCTKTVRNDPGARPRVVPSTLVCWRVSPERSVVTVAVASRGRPPSRESLAVLEREWARLG</sequence>
<keyword evidence="2" id="KW-0812">Transmembrane</keyword>
<reference evidence="3 4" key="1">
    <citation type="submission" date="2021-01" db="EMBL/GenBank/DDBJ databases">
        <title>Actinoplanes sp. nov. LDG1-01 isolated from lichen.</title>
        <authorList>
            <person name="Saeng-In P."/>
            <person name="Phongsopitanun W."/>
            <person name="Kanchanasin P."/>
            <person name="Yuki M."/>
            <person name="Kudo T."/>
            <person name="Ohkuma M."/>
            <person name="Tanasupawat S."/>
        </authorList>
    </citation>
    <scope>NUCLEOTIDE SEQUENCE [LARGE SCALE GENOMIC DNA]</scope>
    <source>
        <strain evidence="3 4">LDG1-01</strain>
    </source>
</reference>
<dbReference type="EMBL" id="JAENHO010000002">
    <property type="protein sequence ID" value="MBL7254308.1"/>
    <property type="molecule type" value="Genomic_DNA"/>
</dbReference>
<feature type="compositionally biased region" description="Basic and acidic residues" evidence="1">
    <location>
        <begin position="16"/>
        <end position="29"/>
    </location>
</feature>
<feature type="region of interest" description="Disordered" evidence="1">
    <location>
        <begin position="74"/>
        <end position="131"/>
    </location>
</feature>
<feature type="compositionally biased region" description="Low complexity" evidence="1">
    <location>
        <begin position="89"/>
        <end position="104"/>
    </location>
</feature>
<evidence type="ECO:0008006" key="5">
    <source>
        <dbReference type="Google" id="ProtNLM"/>
    </source>
</evidence>
<feature type="transmembrane region" description="Helical" evidence="2">
    <location>
        <begin position="39"/>
        <end position="57"/>
    </location>
</feature>
<accession>A0ABS1VI64</accession>
<protein>
    <recommendedName>
        <fullName evidence="5">Serine/threonine protein kinase</fullName>
    </recommendedName>
</protein>
<evidence type="ECO:0000313" key="4">
    <source>
        <dbReference type="Proteomes" id="UP000598996"/>
    </source>
</evidence>
<dbReference type="RefSeq" id="WP_202990631.1">
    <property type="nucleotide sequence ID" value="NZ_JAENHO010000002.1"/>
</dbReference>
<name>A0ABS1VI64_9ACTN</name>